<evidence type="ECO:0000256" key="5">
    <source>
        <dbReference type="SAM" id="Phobius"/>
    </source>
</evidence>
<feature type="repeat" description="ANK" evidence="3">
    <location>
        <begin position="1558"/>
        <end position="1590"/>
    </location>
</feature>
<feature type="repeat" description="ANK" evidence="3">
    <location>
        <begin position="1391"/>
        <end position="1423"/>
    </location>
</feature>
<feature type="transmembrane region" description="Helical" evidence="5">
    <location>
        <begin position="284"/>
        <end position="307"/>
    </location>
</feature>
<organism evidence="7 8">
    <name type="scientific">Orbilia blumenaviensis</name>
    <dbReference type="NCBI Taxonomy" id="1796055"/>
    <lineage>
        <taxon>Eukaryota</taxon>
        <taxon>Fungi</taxon>
        <taxon>Dikarya</taxon>
        <taxon>Ascomycota</taxon>
        <taxon>Pezizomycotina</taxon>
        <taxon>Orbiliomycetes</taxon>
        <taxon>Orbiliales</taxon>
        <taxon>Orbiliaceae</taxon>
        <taxon>Orbilia</taxon>
    </lineage>
</organism>
<feature type="repeat" description="ANK" evidence="3">
    <location>
        <begin position="1426"/>
        <end position="1458"/>
    </location>
</feature>
<dbReference type="Pfam" id="PF00023">
    <property type="entry name" value="Ank"/>
    <property type="match status" value="1"/>
</dbReference>
<keyword evidence="1" id="KW-0677">Repeat</keyword>
<keyword evidence="6" id="KW-0732">Signal</keyword>
<evidence type="ECO:0000313" key="8">
    <source>
        <dbReference type="Proteomes" id="UP001373714"/>
    </source>
</evidence>
<feature type="repeat" description="ANK" evidence="3">
    <location>
        <begin position="1492"/>
        <end position="1524"/>
    </location>
</feature>
<dbReference type="SMART" id="SM00248">
    <property type="entry name" value="ANK"/>
    <property type="match status" value="22"/>
</dbReference>
<dbReference type="Gene3D" id="1.25.40.20">
    <property type="entry name" value="Ankyrin repeat-containing domain"/>
    <property type="match status" value="5"/>
</dbReference>
<evidence type="ECO:0000256" key="3">
    <source>
        <dbReference type="PROSITE-ProRule" id="PRU00023"/>
    </source>
</evidence>
<feature type="signal peptide" evidence="6">
    <location>
        <begin position="1"/>
        <end position="19"/>
    </location>
</feature>
<feature type="repeat" description="ANK" evidence="3">
    <location>
        <begin position="1659"/>
        <end position="1691"/>
    </location>
</feature>
<keyword evidence="8" id="KW-1185">Reference proteome</keyword>
<dbReference type="SUPFAM" id="SSF48403">
    <property type="entry name" value="Ankyrin repeat"/>
    <property type="match status" value="3"/>
</dbReference>
<feature type="repeat" description="ANK" evidence="3">
    <location>
        <begin position="1290"/>
        <end position="1322"/>
    </location>
</feature>
<feature type="transmembrane region" description="Helical" evidence="5">
    <location>
        <begin position="371"/>
        <end position="392"/>
    </location>
</feature>
<dbReference type="PANTHER" id="PTHR24126:SF14">
    <property type="entry name" value="ANK_REP_REGION DOMAIN-CONTAINING PROTEIN"/>
    <property type="match status" value="1"/>
</dbReference>
<feature type="repeat" description="ANK" evidence="3">
    <location>
        <begin position="1090"/>
        <end position="1122"/>
    </location>
</feature>
<evidence type="ECO:0000313" key="7">
    <source>
        <dbReference type="EMBL" id="KAK6332628.1"/>
    </source>
</evidence>
<feature type="transmembrane region" description="Helical" evidence="5">
    <location>
        <begin position="62"/>
        <end position="83"/>
    </location>
</feature>
<evidence type="ECO:0000256" key="4">
    <source>
        <dbReference type="SAM" id="MobiDB-lite"/>
    </source>
</evidence>
<feature type="chain" id="PRO_5043631369" evidence="6">
    <location>
        <begin position="20"/>
        <end position="1953"/>
    </location>
</feature>
<dbReference type="PROSITE" id="PS50297">
    <property type="entry name" value="ANK_REP_REGION"/>
    <property type="match status" value="10"/>
</dbReference>
<feature type="repeat" description="ANK" evidence="3">
    <location>
        <begin position="1692"/>
        <end position="1725"/>
    </location>
</feature>
<feature type="compositionally biased region" description="Polar residues" evidence="4">
    <location>
        <begin position="209"/>
        <end position="219"/>
    </location>
</feature>
<proteinExistence type="predicted"/>
<comment type="caution">
    <text evidence="7">The sequence shown here is derived from an EMBL/GenBank/DDBJ whole genome shotgun (WGS) entry which is preliminary data.</text>
</comment>
<feature type="repeat" description="ANK" evidence="3">
    <location>
        <begin position="1794"/>
        <end position="1827"/>
    </location>
</feature>
<feature type="repeat" description="ANK" evidence="3">
    <location>
        <begin position="1459"/>
        <end position="1491"/>
    </location>
</feature>
<keyword evidence="2 3" id="KW-0040">ANK repeat</keyword>
<feature type="region of interest" description="Disordered" evidence="4">
    <location>
        <begin position="198"/>
        <end position="231"/>
    </location>
</feature>
<dbReference type="PANTHER" id="PTHR24126">
    <property type="entry name" value="ANKYRIN REPEAT, PH AND SEC7 DOMAIN CONTAINING PROTEIN SECG-RELATED"/>
    <property type="match status" value="1"/>
</dbReference>
<dbReference type="Pfam" id="PF12796">
    <property type="entry name" value="Ank_2"/>
    <property type="match status" value="6"/>
</dbReference>
<feature type="transmembrane region" description="Helical" evidence="5">
    <location>
        <begin position="244"/>
        <end position="264"/>
    </location>
</feature>
<feature type="repeat" description="ANK" evidence="3">
    <location>
        <begin position="1828"/>
        <end position="1860"/>
    </location>
</feature>
<feature type="repeat" description="ANK" evidence="3">
    <location>
        <begin position="1358"/>
        <end position="1390"/>
    </location>
</feature>
<sequence length="1953" mass="213173">MWLILLAVVLATPAYGAAGGDTDGWDDFANNFATDIAPIVVLFGEQVTKQFLSESTSTLDHIIFAVAPLGVLTAVVSVIRVCGNSSLKAFIGRAQEAHGVSEAELCSSTSRDVCELWSNGGISRIFGRPKVLEFVFSGTKDFYMKFRGGDIKHPSCGIHTSKAFFCPKEFSDCNDSGSQPGHIHEIDDQDATLKVGDWGEVKGAGSPDPTKSASNQGNEKGTEQRFAPHPNLSLNVGMRPPPRWVQWAVAAFGVIIQLSFFGYATWAAYYAPHIWEDGKPPQKWAFPLAAVGTGHLVIGMGLCAMLIDRRTHERRFVQSRNLSQGTTMFWLQPGDQSIGDQVFNSFAHWEQKDKYVTSWRIDDPTKLNSPLVVWPAITFSTLGFILQFIGLRGLHGSVALYQLAATLIMAFIRATLRSKRIGEGKNRLKDRRDVEGHELDWTALQIDAAVQENKPGAGSNNPPVDTRDTDSDCIWYIVDLKPTHPPESSGVSVAAAAEVNILEPKTKTWQNIIGFSRKSDSGSTDYSCVQTAVEWIKLHEIDHPASLRQPNKAARTLYYRCRLGRLTDSVTSRQERPWDTQVRAIATKLKQAIETTAKHIFSREVRVSSGWENVEAVVWSSTCRLDALQKQSGDCLPIHFLLYREKGLWKINKHQLEAVLGLWQWSLKQQSNQKDYFSKKLFLEAENAKMEELKSSMRLWVTQVLPISDNYTSTTSQASINTAPQTGTYSSPQVQLPRFQPLLSVIASTLQMETTGRGILSIPSTVSPLELMAQDIFTIFISRITDILEPLKNIEPRTRRAQEGIIDLGASSNKTFLGLTEPNIEILVENFIAAGLGSREDALVCLIPSLLYKQKLPVSKEIIGRLLQAAKLQRRAGEFQKCEDILKGLLQINDPTIEPLVVGQLGELYRHSSRSPKDQDQEFGRRIGAELILMVNISPEAQKIQECYKGVVEFVSNIHRGNSTQTSFKTDKVFESLEALDQSLHAENLVSVPAENPKLQSLLLTTKYNTSSLPFEQIKEILEWAIVEGFSELIEDLWSDIGGLHFQQLWHAPHDQKTPLFWALEMDCRPETFQSLIEWPGAKIEWSDANGTTALLEAVHRQSILPLKALLKVGADTNARKSDGSNALHIAAIGGNREIFELLLAKGTDPSARMHEGDRRTPIGIALLHGHSQLVKLLLDRGADFSEVSEALFGEVVRFGYYEMVELLVDNGTSTTAINRGLGIAASEGHLTLIEFLLSRGADANHGFKEAIDRVSMGKNDIGILDQFFKSGIDIDPRYGWGGWAISNNLLQAALQQAVSQNCLHLIDFLLKRGADINASAEGSETMLRIAVGLGQKKLVELLLDNGAEINATSTNIPPGTALHLATARGNEEMVRILLNRGADINASAEGSETMLRIAVGLRQKKLVELLLDNGAEINATSTNIPPGTALHLATARGNEEMVRILLNRGADIDTEDKYNRTALQVAIGNETNNMVEILLNEGADVNAQNKNHGNALQAAAFKGNKELVELLLNKGANVNAQGGEYGNALQAAAFRGNKKTVELLLNKGANVNAQGGEYGNALQAAAFKGNKETIELLLNKGADINAQGGYYGNALQAAANCSENEEVVELLLNKGANINAQGGYYGNALQAAASCSENEEIIEFLLNKGADINAQGEEYENALQAAGFKRNIKTIKLLLNKGADINAQGGEYGNALQAAANGCKNKEVVELLLNKGADVNVQGGHYGSALKAAVCGYENKEVVELLLNKGADVNVQGGHYGSALQAAVCGYKNKEVVELLLNKGADVKVQGGHYGSALQAAVCGYQNKEVVELLLNKGADVNVQGGHYGSALQAAAASREDALVELLLQRGATINARGGKYGTALNAAVCFDRLSTARTLLDNGAEPVGKRDGKEVYIHKKIIDAIKRMPCVDCQAERLQTCDAALESCELHSLYEDGMRLDPSQWETDSNA</sequence>
<dbReference type="PRINTS" id="PR01415">
    <property type="entry name" value="ANKYRIN"/>
</dbReference>
<feature type="repeat" description="ANK" evidence="3">
    <location>
        <begin position="1625"/>
        <end position="1658"/>
    </location>
</feature>
<feature type="repeat" description="ANK" evidence="3">
    <location>
        <begin position="1323"/>
        <end position="1355"/>
    </location>
</feature>
<dbReference type="PROSITE" id="PS50088">
    <property type="entry name" value="ANK_REPEAT"/>
    <property type="match status" value="18"/>
</dbReference>
<protein>
    <submittedName>
        <fullName evidence="7">Uncharacterized protein</fullName>
    </submittedName>
</protein>
<reference evidence="7 8" key="1">
    <citation type="submission" date="2019-10" db="EMBL/GenBank/DDBJ databases">
        <authorList>
            <person name="Palmer J.M."/>
        </authorList>
    </citation>
    <scope>NUCLEOTIDE SEQUENCE [LARGE SCALE GENOMIC DNA]</scope>
    <source>
        <strain evidence="7 8">TWF730</strain>
    </source>
</reference>
<feature type="repeat" description="ANK" evidence="3">
    <location>
        <begin position="1123"/>
        <end position="1155"/>
    </location>
</feature>
<dbReference type="Proteomes" id="UP001373714">
    <property type="component" value="Unassembled WGS sequence"/>
</dbReference>
<dbReference type="InterPro" id="IPR002110">
    <property type="entry name" value="Ankyrin_rpt"/>
</dbReference>
<keyword evidence="5" id="KW-0472">Membrane</keyword>
<feature type="repeat" description="ANK" evidence="3">
    <location>
        <begin position="1591"/>
        <end position="1624"/>
    </location>
</feature>
<keyword evidence="5" id="KW-0812">Transmembrane</keyword>
<evidence type="ECO:0000256" key="6">
    <source>
        <dbReference type="SAM" id="SignalP"/>
    </source>
</evidence>
<gene>
    <name evidence="7" type="ORF">TWF730_004288</name>
</gene>
<dbReference type="EMBL" id="JAVHNS010000017">
    <property type="protein sequence ID" value="KAK6332628.1"/>
    <property type="molecule type" value="Genomic_DNA"/>
</dbReference>
<keyword evidence="5" id="KW-1133">Transmembrane helix</keyword>
<feature type="repeat" description="ANK" evidence="3">
    <location>
        <begin position="1525"/>
        <end position="1557"/>
    </location>
</feature>
<feature type="repeat" description="ANK" evidence="3">
    <location>
        <begin position="1158"/>
        <end position="1190"/>
    </location>
</feature>
<dbReference type="InterPro" id="IPR036770">
    <property type="entry name" value="Ankyrin_rpt-contain_sf"/>
</dbReference>
<evidence type="ECO:0000256" key="1">
    <source>
        <dbReference type="ARBA" id="ARBA00022737"/>
    </source>
</evidence>
<accession>A0AAV9U2E2</accession>
<evidence type="ECO:0000256" key="2">
    <source>
        <dbReference type="ARBA" id="ARBA00023043"/>
    </source>
</evidence>
<name>A0AAV9U2E2_9PEZI</name>